<dbReference type="AlphaFoldDB" id="A0A7K3WHX8"/>
<feature type="domain" description="Putative metallopeptidase" evidence="3">
    <location>
        <begin position="466"/>
        <end position="600"/>
    </location>
</feature>
<feature type="compositionally biased region" description="Gly residues" evidence="1">
    <location>
        <begin position="451"/>
        <end position="465"/>
    </location>
</feature>
<protein>
    <recommendedName>
        <fullName evidence="6">Metal-dependent peptidase</fullName>
    </recommendedName>
</protein>
<keyword evidence="5" id="KW-1185">Reference proteome</keyword>
<evidence type="ECO:0000313" key="5">
    <source>
        <dbReference type="Proteomes" id="UP000470470"/>
    </source>
</evidence>
<dbReference type="Pfam" id="PF13203">
    <property type="entry name" value="DUF2201_N"/>
    <property type="match status" value="2"/>
</dbReference>
<dbReference type="SUPFAM" id="SSF53300">
    <property type="entry name" value="vWA-like"/>
    <property type="match status" value="1"/>
</dbReference>
<organism evidence="4 5">
    <name type="scientific">Goekera deserti</name>
    <dbReference type="NCBI Taxonomy" id="2497753"/>
    <lineage>
        <taxon>Bacteria</taxon>
        <taxon>Bacillati</taxon>
        <taxon>Actinomycetota</taxon>
        <taxon>Actinomycetes</taxon>
        <taxon>Geodermatophilales</taxon>
        <taxon>Geodermatophilaceae</taxon>
        <taxon>Goekera</taxon>
    </lineage>
</organism>
<feature type="compositionally biased region" description="Acidic residues" evidence="1">
    <location>
        <begin position="474"/>
        <end position="483"/>
    </location>
</feature>
<name>A0A7K3WHX8_9ACTN</name>
<evidence type="ECO:0000313" key="4">
    <source>
        <dbReference type="EMBL" id="NEL55962.1"/>
    </source>
</evidence>
<evidence type="ECO:0000256" key="1">
    <source>
        <dbReference type="SAM" id="MobiDB-lite"/>
    </source>
</evidence>
<dbReference type="Proteomes" id="UP000470470">
    <property type="component" value="Unassembled WGS sequence"/>
</dbReference>
<dbReference type="EMBL" id="JAAGWK010000027">
    <property type="protein sequence ID" value="NEL55962.1"/>
    <property type="molecule type" value="Genomic_DNA"/>
</dbReference>
<dbReference type="InterPro" id="IPR036465">
    <property type="entry name" value="vWFA_dom_sf"/>
</dbReference>
<evidence type="ECO:0000259" key="3">
    <source>
        <dbReference type="Pfam" id="PF13203"/>
    </source>
</evidence>
<gene>
    <name evidence="4" type="ORF">G1H19_18460</name>
</gene>
<feature type="domain" description="Putative metallopeptidase" evidence="3">
    <location>
        <begin position="15"/>
        <end position="164"/>
    </location>
</feature>
<dbReference type="RefSeq" id="WP_152730579.1">
    <property type="nucleotide sequence ID" value="NZ_JAABOZ010000002.1"/>
</dbReference>
<dbReference type="CDD" id="cd00198">
    <property type="entry name" value="vWFA"/>
    <property type="match status" value="1"/>
</dbReference>
<proteinExistence type="predicted"/>
<comment type="caution">
    <text evidence="4">The sequence shown here is derived from an EMBL/GenBank/DDBJ whole genome shotgun (WGS) entry which is preliminary data.</text>
</comment>
<dbReference type="Pfam" id="PF09967">
    <property type="entry name" value="DUF2201"/>
    <property type="match status" value="1"/>
</dbReference>
<feature type="region of interest" description="Disordered" evidence="1">
    <location>
        <begin position="439"/>
        <end position="517"/>
    </location>
</feature>
<accession>A0A7K3WHX8</accession>
<dbReference type="InterPro" id="IPR025154">
    <property type="entry name" value="Put_metallopeptidase_dom"/>
</dbReference>
<dbReference type="PANTHER" id="PTHR38730:SF1">
    <property type="entry name" value="SLL7028 PROTEIN"/>
    <property type="match status" value="1"/>
</dbReference>
<feature type="domain" description="VWA-like" evidence="2">
    <location>
        <begin position="610"/>
        <end position="730"/>
    </location>
</feature>
<dbReference type="Gene3D" id="3.40.50.410">
    <property type="entry name" value="von Willebrand factor, type A domain"/>
    <property type="match status" value="1"/>
</dbReference>
<evidence type="ECO:0000259" key="2">
    <source>
        <dbReference type="Pfam" id="PF09967"/>
    </source>
</evidence>
<dbReference type="PANTHER" id="PTHR38730">
    <property type="entry name" value="SLL7028 PROTEIN"/>
    <property type="match status" value="1"/>
</dbReference>
<evidence type="ECO:0008006" key="6">
    <source>
        <dbReference type="Google" id="ProtNLM"/>
    </source>
</evidence>
<reference evidence="4 5" key="1">
    <citation type="submission" date="2020-02" db="EMBL/GenBank/DDBJ databases">
        <title>The whole genome sequence of CPCC 205119.</title>
        <authorList>
            <person name="Jiang Z."/>
        </authorList>
    </citation>
    <scope>NUCLEOTIDE SEQUENCE [LARGE SCALE GENOMIC DNA]</scope>
    <source>
        <strain evidence="4 5">CPCC 205119</strain>
    </source>
</reference>
<sequence length="738" mass="76814">MTGDLTSDEQRALLRLTAGRARASEQAPYFSSALFAMQPVDTPGLGTFAVDRQWRLYWDPEFCASMTVEEGAAVWLHEVGHLLREHADRFDALLEPDERRGSWNQAADAAINADLRDAGIALPPVAASVPERIAGATRDMGTEQMYRLLLRSPGGTPATAATPGLVLLPARLGHDHGAGTTLSARTRERVITDGTAVTLLDEVGRRLPDAVVTERVRNRRSVTLRLTGRLAPGRYTVVLGGGADALAAGLTVTAPQLRLRPDHVRPGYRAPARLVVESPDLRVDEHTAVELLDVVGGPLPGALGQPEQVSDAVLAVGLGQVPDGVYQVRVTAGAHAAVAVLPVGLPYLDVEPAELPSGFTAPWPLAAVAEDVPVDATTTVTLHDGSGPVDGALTAPAVTSPASLTVALRRSLPDGRYAVVLTTGDVEAAAVLTVGGDAAAEDGETSVGRPADGGGAGGSGSGDGPQDGTADPDSAPDDAADDEVGGHDCGSGAGGRRRPWDLDGEDGADGSVSGGRAEQIRQDVAREIREHATDPAAQGSMAAGWLRWAEARLHPQVDWREELNAVVRRTAAAVAGRRDYTYARPSRRASAVPGVVLPAMRAPRPPRCCVVLDTSGSMGDDLLARCLAEIDAIIARVRGDAVEVIACDASAADAQAVRAVQQLHLVGGGGTDLRVGLAAAAARRPRADLVVTLTDGATPWPAEPPELNRHARYVAVLVADPGQPPPDWMHAIPVGPAR</sequence>
<dbReference type="InterPro" id="IPR018698">
    <property type="entry name" value="VWA-like_dom"/>
</dbReference>